<dbReference type="GO" id="GO:0008233">
    <property type="term" value="F:peptidase activity"/>
    <property type="evidence" value="ECO:0007669"/>
    <property type="project" value="UniProtKB-KW"/>
</dbReference>
<accession>A0A372JE52</accession>
<dbReference type="EMBL" id="QURH01000838">
    <property type="protein sequence ID" value="RFU38277.1"/>
    <property type="molecule type" value="Genomic_DNA"/>
</dbReference>
<dbReference type="RefSeq" id="WP_117360215.1">
    <property type="nucleotide sequence ID" value="NZ_QURH01000838.1"/>
</dbReference>
<keyword evidence="1" id="KW-0677">Repeat</keyword>
<evidence type="ECO:0000256" key="1">
    <source>
        <dbReference type="PROSITE-ProRule" id="PRU01251"/>
    </source>
</evidence>
<gene>
    <name evidence="3" type="ORF">DZF91_28540</name>
</gene>
<dbReference type="AlphaFoldDB" id="A0A372JE52"/>
<name>A0A372JE52_9ACTN</name>
<dbReference type="GO" id="GO:0006508">
    <property type="term" value="P:proteolysis"/>
    <property type="evidence" value="ECO:0007669"/>
    <property type="project" value="UniProtKB-KW"/>
</dbReference>
<feature type="domain" description="Clp R" evidence="2">
    <location>
        <begin position="1"/>
        <end position="67"/>
    </location>
</feature>
<reference evidence="3 4" key="1">
    <citation type="submission" date="2018-08" db="EMBL/GenBank/DDBJ databases">
        <title>Actinomadura jelena sp. nov., a novel Actinomycete isolated from soil in Chad.</title>
        <authorList>
            <person name="Shi L."/>
        </authorList>
    </citation>
    <scope>NUCLEOTIDE SEQUENCE [LARGE SCALE GENOMIC DNA]</scope>
    <source>
        <strain evidence="3 4">NEAU-G17</strain>
    </source>
</reference>
<dbReference type="SUPFAM" id="SSF81923">
    <property type="entry name" value="Double Clp-N motif"/>
    <property type="match status" value="2"/>
</dbReference>
<evidence type="ECO:0000313" key="3">
    <source>
        <dbReference type="EMBL" id="RFU38277.1"/>
    </source>
</evidence>
<proteinExistence type="predicted"/>
<dbReference type="Pfam" id="PF02861">
    <property type="entry name" value="Clp_N"/>
    <property type="match status" value="1"/>
</dbReference>
<keyword evidence="3" id="KW-0645">Protease</keyword>
<dbReference type="Proteomes" id="UP000261811">
    <property type="component" value="Unassembled WGS sequence"/>
</dbReference>
<evidence type="ECO:0000313" key="4">
    <source>
        <dbReference type="Proteomes" id="UP000261811"/>
    </source>
</evidence>
<dbReference type="OrthoDB" id="3532497at2"/>
<dbReference type="Gene3D" id="1.10.1780.10">
    <property type="entry name" value="Clp, N-terminal domain"/>
    <property type="match status" value="1"/>
</dbReference>
<dbReference type="InterPro" id="IPR036628">
    <property type="entry name" value="Clp_N_dom_sf"/>
</dbReference>
<protein>
    <submittedName>
        <fullName evidence="3">Clp protease</fullName>
    </submittedName>
</protein>
<dbReference type="InterPro" id="IPR004176">
    <property type="entry name" value="Clp_R_N"/>
</dbReference>
<organism evidence="3 4">
    <name type="scientific">Actinomadura logoneensis</name>
    <dbReference type="NCBI Taxonomy" id="2293572"/>
    <lineage>
        <taxon>Bacteria</taxon>
        <taxon>Bacillati</taxon>
        <taxon>Actinomycetota</taxon>
        <taxon>Actinomycetes</taxon>
        <taxon>Streptosporangiales</taxon>
        <taxon>Thermomonosporaceae</taxon>
        <taxon>Actinomadura</taxon>
    </lineage>
</organism>
<dbReference type="PROSITE" id="PS51903">
    <property type="entry name" value="CLP_R"/>
    <property type="match status" value="1"/>
</dbReference>
<sequence>MGRTYVDSVLVRAAEEARGRGARLTEAEHLLLALAAEAEGDAPDLLSPAGLDRRAVERALAREFEDGLAAAGVSVADRELLEPRGSARNPSDMGESGRRVLEVAMTLARKRDLGPAHILLGLLELKVGTVPRAFALAGVDVDDLKARTLAVLDERGKTD</sequence>
<keyword evidence="3" id="KW-0378">Hydrolase</keyword>
<evidence type="ECO:0000259" key="2">
    <source>
        <dbReference type="PROSITE" id="PS51903"/>
    </source>
</evidence>
<comment type="caution">
    <text evidence="3">The sequence shown here is derived from an EMBL/GenBank/DDBJ whole genome shotgun (WGS) entry which is preliminary data.</text>
</comment>
<keyword evidence="4" id="KW-1185">Reference proteome</keyword>